<dbReference type="Proteomes" id="UP000269301">
    <property type="component" value="Unassembled WGS sequence"/>
</dbReference>
<name>A0A495A237_9BACI</name>
<feature type="coiled-coil region" evidence="1">
    <location>
        <begin position="213"/>
        <end position="240"/>
    </location>
</feature>
<gene>
    <name evidence="2" type="ORF">D8M06_09555</name>
</gene>
<dbReference type="Gene3D" id="3.30.70.270">
    <property type="match status" value="1"/>
</dbReference>
<evidence type="ECO:0000313" key="2">
    <source>
        <dbReference type="EMBL" id="RKQ33446.1"/>
    </source>
</evidence>
<dbReference type="RefSeq" id="WP_121204177.1">
    <property type="nucleotide sequence ID" value="NZ_RBZP01000006.1"/>
</dbReference>
<keyword evidence="3" id="KW-1185">Reference proteome</keyword>
<dbReference type="InterPro" id="IPR036388">
    <property type="entry name" value="WH-like_DNA-bd_sf"/>
</dbReference>
<dbReference type="InterPro" id="IPR036390">
    <property type="entry name" value="WH_DNA-bd_sf"/>
</dbReference>
<evidence type="ECO:0008006" key="4">
    <source>
        <dbReference type="Google" id="ProtNLM"/>
    </source>
</evidence>
<keyword evidence="1" id="KW-0175">Coiled coil</keyword>
<protein>
    <recommendedName>
        <fullName evidence="4">Transcriptional regulator</fullName>
    </recommendedName>
</protein>
<comment type="caution">
    <text evidence="2">The sequence shown here is derived from an EMBL/GenBank/DDBJ whole genome shotgun (WGS) entry which is preliminary data.</text>
</comment>
<dbReference type="AlphaFoldDB" id="A0A495A237"/>
<reference evidence="2 3" key="1">
    <citation type="journal article" date="2016" name="Int. J. Syst. Evol. Microbiol.">
        <title>Oceanobacillus halophilus sp. nov., a novel moderately halophilic bacterium from a hypersaline lake.</title>
        <authorList>
            <person name="Amoozegar M.A."/>
            <person name="Bagheri M."/>
            <person name="Makhdoumi A."/>
            <person name="Nikou M.M."/>
            <person name="Fazeli S.A.S."/>
            <person name="Schumann P."/>
            <person name="Sproer C."/>
            <person name="Sanchez-Porro C."/>
            <person name="Ventosa A."/>
        </authorList>
    </citation>
    <scope>NUCLEOTIDE SEQUENCE [LARGE SCALE GENOMIC DNA]</scope>
    <source>
        <strain evidence="2 3">DSM 23996</strain>
    </source>
</reference>
<evidence type="ECO:0000313" key="3">
    <source>
        <dbReference type="Proteomes" id="UP000269301"/>
    </source>
</evidence>
<dbReference type="SUPFAM" id="SSF46785">
    <property type="entry name" value="Winged helix' DNA-binding domain"/>
    <property type="match status" value="1"/>
</dbReference>
<proteinExistence type="predicted"/>
<dbReference type="Gene3D" id="1.10.10.10">
    <property type="entry name" value="Winged helix-like DNA-binding domain superfamily/Winged helix DNA-binding domain"/>
    <property type="match status" value="1"/>
</dbReference>
<organism evidence="2 3">
    <name type="scientific">Oceanobacillus halophilus</name>
    <dbReference type="NCBI Taxonomy" id="930130"/>
    <lineage>
        <taxon>Bacteria</taxon>
        <taxon>Bacillati</taxon>
        <taxon>Bacillota</taxon>
        <taxon>Bacilli</taxon>
        <taxon>Bacillales</taxon>
        <taxon>Bacillaceae</taxon>
        <taxon>Oceanobacillus</taxon>
    </lineage>
</organism>
<dbReference type="InterPro" id="IPR043128">
    <property type="entry name" value="Rev_trsase/Diguanyl_cyclase"/>
</dbReference>
<evidence type="ECO:0000256" key="1">
    <source>
        <dbReference type="SAM" id="Coils"/>
    </source>
</evidence>
<dbReference type="OrthoDB" id="4986073at2"/>
<dbReference type="EMBL" id="RBZP01000006">
    <property type="protein sequence ID" value="RKQ33446.1"/>
    <property type="molecule type" value="Genomic_DNA"/>
</dbReference>
<accession>A0A495A237</accession>
<sequence length="423" mass="49061">MNVKIAVFGRNEVITRFSKLTDQQNDVEMVRFIYEQEEETIQLIEKAFMCDIYVFTEPLSYLYVKQKVEKKRLPVVQVPQDELMVLRSFYQLKNTQIGKRLSVDVENEKSVKNVMQEIEGNFQNIHIYDYGLDSKISIDDIANFHINLWKNGKIDYVLTSVKSVEKLLKEQDIPVSTMDIPEINFEKTITYSKSKLKLDLSKSAQVVTGYIQIKNDKENQQKLQTAMNKLRDILEKFSKKTDVSVFQISNHQIVLFGTKALINHLTNHYRDFPLLREIKSEVNVPVDIGYGLGLTAKQSEVNAKIAVETCSKTEDSKCYIVNERQETIGPIGVKKEFDASRLYHALIHNARLNNELSYNFIDFIRTRNNEPFSSNDIANYYNVTKRSAERTVNKLLNGEVIKVSGEERPYQKGRPRKLFTLNQ</sequence>